<protein>
    <submittedName>
        <fullName evidence="2">Conjugal transfer protein</fullName>
    </submittedName>
</protein>
<keyword evidence="1" id="KW-1133">Transmembrane helix</keyword>
<gene>
    <name evidence="2" type="ORF">CEY11_01955</name>
</gene>
<sequence length="106" mass="11753">MSLLQRFKPKTHSRRFIDRLMTFCLLAGINQATFAQSLGGLVRARTTLQTLKDNLDVILPIAAVIIGVIIFVLYSAEVMRKDDAIRWGIGVLLAGSAAELVVLLWK</sequence>
<evidence type="ECO:0000313" key="3">
    <source>
        <dbReference type="Proteomes" id="UP000214603"/>
    </source>
</evidence>
<dbReference type="Proteomes" id="UP000214603">
    <property type="component" value="Unassembled WGS sequence"/>
</dbReference>
<evidence type="ECO:0000256" key="1">
    <source>
        <dbReference type="SAM" id="Phobius"/>
    </source>
</evidence>
<dbReference type="RefSeq" id="WP_088601681.1">
    <property type="nucleotide sequence ID" value="NZ_NJIH01000002.1"/>
</dbReference>
<name>A0A225N110_9BURK</name>
<comment type="caution">
    <text evidence="2">The sequence shown here is derived from an EMBL/GenBank/DDBJ whole genome shotgun (WGS) entry which is preliminary data.</text>
</comment>
<dbReference type="OrthoDB" id="8690297at2"/>
<keyword evidence="3" id="KW-1185">Reference proteome</keyword>
<keyword evidence="1" id="KW-0472">Membrane</keyword>
<feature type="transmembrane region" description="Helical" evidence="1">
    <location>
        <begin position="20"/>
        <end position="37"/>
    </location>
</feature>
<dbReference type="AlphaFoldDB" id="A0A225N110"/>
<feature type="transmembrane region" description="Helical" evidence="1">
    <location>
        <begin position="57"/>
        <end position="75"/>
    </location>
</feature>
<accession>A0A225N110</accession>
<dbReference type="EMBL" id="NJIH01000002">
    <property type="protein sequence ID" value="OWT65531.1"/>
    <property type="molecule type" value="Genomic_DNA"/>
</dbReference>
<feature type="transmembrane region" description="Helical" evidence="1">
    <location>
        <begin position="87"/>
        <end position="105"/>
    </location>
</feature>
<dbReference type="Pfam" id="PF04956">
    <property type="entry name" value="TrbC"/>
    <property type="match status" value="1"/>
</dbReference>
<organism evidence="2 3">
    <name type="scientific">Candidimonas nitroreducens</name>
    <dbReference type="NCBI Taxonomy" id="683354"/>
    <lineage>
        <taxon>Bacteria</taxon>
        <taxon>Pseudomonadati</taxon>
        <taxon>Pseudomonadota</taxon>
        <taxon>Betaproteobacteria</taxon>
        <taxon>Burkholderiales</taxon>
        <taxon>Alcaligenaceae</taxon>
        <taxon>Candidimonas</taxon>
    </lineage>
</organism>
<reference evidence="3" key="1">
    <citation type="submission" date="2017-06" db="EMBL/GenBank/DDBJ databases">
        <title>Herbaspirillum phytohormonus sp. nov., isolated from the root nodule of Robinia pseudoacacia in lead-zinc mine.</title>
        <authorList>
            <person name="Fan M."/>
            <person name="Lin Y."/>
        </authorList>
    </citation>
    <scope>NUCLEOTIDE SEQUENCE [LARGE SCALE GENOMIC DNA]</scope>
    <source>
        <strain evidence="3">SC-089</strain>
    </source>
</reference>
<dbReference type="InterPro" id="IPR007039">
    <property type="entry name" value="TrbC/VirB2"/>
</dbReference>
<proteinExistence type="predicted"/>
<keyword evidence="1" id="KW-0812">Transmembrane</keyword>
<evidence type="ECO:0000313" key="2">
    <source>
        <dbReference type="EMBL" id="OWT65531.1"/>
    </source>
</evidence>